<accession>A0AAP6EJ28</accession>
<feature type="region of interest" description="Disordered" evidence="1">
    <location>
        <begin position="34"/>
        <end position="97"/>
    </location>
</feature>
<keyword evidence="4" id="KW-1185">Reference proteome</keyword>
<organism evidence="2 5">
    <name type="scientific">Streptomyces acidiscabies</name>
    <dbReference type="NCBI Taxonomy" id="42234"/>
    <lineage>
        <taxon>Bacteria</taxon>
        <taxon>Bacillati</taxon>
        <taxon>Actinomycetota</taxon>
        <taxon>Actinomycetes</taxon>
        <taxon>Kitasatosporales</taxon>
        <taxon>Streptomycetaceae</taxon>
        <taxon>Streptomyces</taxon>
    </lineage>
</organism>
<dbReference type="Pfam" id="PF20087">
    <property type="entry name" value="DUF6479"/>
    <property type="match status" value="1"/>
</dbReference>
<dbReference type="RefSeq" id="WP_010357402.1">
    <property type="nucleotide sequence ID" value="NZ_BCMK01000074.1"/>
</dbReference>
<dbReference type="Proteomes" id="UP001282288">
    <property type="component" value="Unassembled WGS sequence"/>
</dbReference>
<reference evidence="2 4" key="1">
    <citation type="journal article" date="2023" name="Microb. Genom.">
        <title>Mesoterricola silvestris gen. nov., sp. nov., Mesoterricola sediminis sp. nov., Geothrix oryzae sp. nov., Geothrix edaphica sp. nov., Geothrix rubra sp. nov., and Geothrix limicola sp. nov., six novel members of Acidobacteriota isolated from soils.</title>
        <authorList>
            <person name="Weisberg A.J."/>
            <person name="Pearce E."/>
            <person name="Kramer C.G."/>
            <person name="Chang J.H."/>
            <person name="Clarke C.R."/>
        </authorList>
    </citation>
    <scope>NUCLEOTIDE SEQUENCE</scope>
    <source>
        <strain evidence="3 4">NB05-1H</strain>
        <strain evidence="2">NRRL_B-16521</strain>
    </source>
</reference>
<sequence>MNVTSVGTAAVVLCGLLLTAALVWAVRFGTRVRGREQAPGRLPPQEPARQPVDESEHRQTREPNEVPRLPDDAPRPTPHDLGNAPDRPGRHRGRSRW</sequence>
<dbReference type="GeneID" id="69809480"/>
<evidence type="ECO:0000313" key="4">
    <source>
        <dbReference type="Proteomes" id="UP001272987"/>
    </source>
</evidence>
<evidence type="ECO:0000313" key="5">
    <source>
        <dbReference type="Proteomes" id="UP001282288"/>
    </source>
</evidence>
<dbReference type="Proteomes" id="UP001272987">
    <property type="component" value="Unassembled WGS sequence"/>
</dbReference>
<evidence type="ECO:0000313" key="2">
    <source>
        <dbReference type="EMBL" id="MDX2964518.1"/>
    </source>
</evidence>
<proteinExistence type="predicted"/>
<feature type="compositionally biased region" description="Basic and acidic residues" evidence="1">
    <location>
        <begin position="51"/>
        <end position="78"/>
    </location>
</feature>
<evidence type="ECO:0000256" key="1">
    <source>
        <dbReference type="SAM" id="MobiDB-lite"/>
    </source>
</evidence>
<dbReference type="EMBL" id="JARAWP010000019">
    <property type="protein sequence ID" value="MDX3022018.1"/>
    <property type="molecule type" value="Genomic_DNA"/>
</dbReference>
<dbReference type="AlphaFoldDB" id="A0AAP6EJ28"/>
<protein>
    <submittedName>
        <fullName evidence="2">DUF6479 family protein</fullName>
    </submittedName>
</protein>
<dbReference type="EMBL" id="JARAWC010000031">
    <property type="protein sequence ID" value="MDX2964518.1"/>
    <property type="molecule type" value="Genomic_DNA"/>
</dbReference>
<gene>
    <name evidence="2" type="ORF">PV399_33090</name>
    <name evidence="3" type="ORF">PV666_29620</name>
</gene>
<comment type="caution">
    <text evidence="2">The sequence shown here is derived from an EMBL/GenBank/DDBJ whole genome shotgun (WGS) entry which is preliminary data.</text>
</comment>
<evidence type="ECO:0000313" key="3">
    <source>
        <dbReference type="EMBL" id="MDX3022018.1"/>
    </source>
</evidence>
<dbReference type="InterPro" id="IPR045513">
    <property type="entry name" value="DUF6479"/>
</dbReference>
<name>A0AAP6EJ28_9ACTN</name>